<evidence type="ECO:0000313" key="4">
    <source>
        <dbReference type="EMBL" id="GHF83161.1"/>
    </source>
</evidence>
<dbReference type="InterPro" id="IPR023631">
    <property type="entry name" value="Amidase_dom"/>
</dbReference>
<dbReference type="PANTHER" id="PTHR42678:SF34">
    <property type="entry name" value="OS04G0183300 PROTEIN"/>
    <property type="match status" value="1"/>
</dbReference>
<dbReference type="PANTHER" id="PTHR42678">
    <property type="entry name" value="AMIDASE"/>
    <property type="match status" value="1"/>
</dbReference>
<dbReference type="InterPro" id="IPR036928">
    <property type="entry name" value="AS_sf"/>
</dbReference>
<reference evidence="4" key="2">
    <citation type="submission" date="2020-09" db="EMBL/GenBank/DDBJ databases">
        <authorList>
            <person name="Sun Q."/>
            <person name="Kim S."/>
        </authorList>
    </citation>
    <scope>NUCLEOTIDE SEQUENCE</scope>
    <source>
        <strain evidence="4">KCTC 42731</strain>
    </source>
</reference>
<evidence type="ECO:0000313" key="5">
    <source>
        <dbReference type="Proteomes" id="UP000623842"/>
    </source>
</evidence>
<comment type="caution">
    <text evidence="4">The sequence shown here is derived from an EMBL/GenBank/DDBJ whole genome shotgun (WGS) entry which is preliminary data.</text>
</comment>
<reference evidence="4" key="1">
    <citation type="journal article" date="2014" name="Int. J. Syst. Evol. Microbiol.">
        <title>Complete genome sequence of Corynebacterium casei LMG S-19264T (=DSM 44701T), isolated from a smear-ripened cheese.</title>
        <authorList>
            <consortium name="US DOE Joint Genome Institute (JGI-PGF)"/>
            <person name="Walter F."/>
            <person name="Albersmeier A."/>
            <person name="Kalinowski J."/>
            <person name="Ruckert C."/>
        </authorList>
    </citation>
    <scope>NUCLEOTIDE SEQUENCE</scope>
    <source>
        <strain evidence="4">KCTC 42731</strain>
    </source>
</reference>
<feature type="signal peptide" evidence="2">
    <location>
        <begin position="1"/>
        <end position="18"/>
    </location>
</feature>
<proteinExistence type="predicted"/>
<organism evidence="4 5">
    <name type="scientific">Thalassotalea marina</name>
    <dbReference type="NCBI Taxonomy" id="1673741"/>
    <lineage>
        <taxon>Bacteria</taxon>
        <taxon>Pseudomonadati</taxon>
        <taxon>Pseudomonadota</taxon>
        <taxon>Gammaproteobacteria</taxon>
        <taxon>Alteromonadales</taxon>
        <taxon>Colwelliaceae</taxon>
        <taxon>Thalassotalea</taxon>
    </lineage>
</organism>
<keyword evidence="2" id="KW-0732">Signal</keyword>
<dbReference type="AlphaFoldDB" id="A0A919BEQ0"/>
<dbReference type="Gene3D" id="3.90.1300.10">
    <property type="entry name" value="Amidase signature (AS) domain"/>
    <property type="match status" value="1"/>
</dbReference>
<keyword evidence="5" id="KW-1185">Reference proteome</keyword>
<evidence type="ECO:0000259" key="3">
    <source>
        <dbReference type="Pfam" id="PF01425"/>
    </source>
</evidence>
<sequence length="514" mass="55264">MRELILCLALIFSCFSFADIGENTNSNIREIHKKFTDGTLNSEQLVSFYLKRIEQLDRNGLKLNSVSQLNPHALEQAKALDKRFVKEGLTGPLHGIPVLLKDNIDTVDDMSNSAGSLALAKHFPKDDAFLVKRLKAAGAIIIGKTNLSEWANFRSTASSSGWSSMYGQTKNPHDLTRSPCGSSSGSGAAIAANLAVIAVGTETDGSVTCPSAVNGIIGIKPTLGTVSRDGIIPIAHSQDTAGPMARTVTDAVILLSASIGYDSEDPSAIKTNSKLIEHLKLDGLKGKRIGVVRNLTGYHNATDQVFEQALTTLKQQGATIVDDLAFSEKDNWGGAEFEVLLFEFKHGLNQYLADTDSSLPKTLSDVIAFNKQHADKVMPYFKQEIMLMAQSKGSLTSDSYLNSLKKAKAAAQQQGIDKLLADNKLDLLIAPTTGPAWKIDKITGDHYLGAASSAAAIAGYPHITVPMGFVHHLPVGLSFFAGKLSEPTLIEAAFAFEQATLQRKTPKAIKTEMH</sequence>
<feature type="domain" description="Amidase" evidence="3">
    <location>
        <begin position="45"/>
        <end position="489"/>
    </location>
</feature>
<gene>
    <name evidence="4" type="primary">gatAX</name>
    <name evidence="4" type="ORF">GCM10017161_08030</name>
</gene>
<dbReference type="Pfam" id="PF01425">
    <property type="entry name" value="Amidase"/>
    <property type="match status" value="1"/>
</dbReference>
<dbReference type="EMBL" id="BNCK01000002">
    <property type="protein sequence ID" value="GHF83161.1"/>
    <property type="molecule type" value="Genomic_DNA"/>
</dbReference>
<dbReference type="RefSeq" id="WP_189767523.1">
    <property type="nucleotide sequence ID" value="NZ_BNCK01000002.1"/>
</dbReference>
<protein>
    <submittedName>
        <fullName evidence="4">Amidase</fullName>
    </submittedName>
</protein>
<feature type="region of interest" description="Disordered" evidence="1">
    <location>
        <begin position="162"/>
        <end position="182"/>
    </location>
</feature>
<dbReference type="NCBIfam" id="NF006006">
    <property type="entry name" value="PRK08137.1"/>
    <property type="match status" value="1"/>
</dbReference>
<evidence type="ECO:0000256" key="1">
    <source>
        <dbReference type="SAM" id="MobiDB-lite"/>
    </source>
</evidence>
<evidence type="ECO:0000256" key="2">
    <source>
        <dbReference type="SAM" id="SignalP"/>
    </source>
</evidence>
<dbReference type="SUPFAM" id="SSF75304">
    <property type="entry name" value="Amidase signature (AS) enzymes"/>
    <property type="match status" value="1"/>
</dbReference>
<dbReference type="Proteomes" id="UP000623842">
    <property type="component" value="Unassembled WGS sequence"/>
</dbReference>
<name>A0A919BEQ0_9GAMM</name>
<accession>A0A919BEQ0</accession>
<feature type="chain" id="PRO_5037938975" evidence="2">
    <location>
        <begin position="19"/>
        <end position="514"/>
    </location>
</feature>